<dbReference type="Proteomes" id="UP000054383">
    <property type="component" value="Unassembled WGS sequence"/>
</dbReference>
<evidence type="ECO:0000313" key="8">
    <source>
        <dbReference type="EMBL" id="CRG85737.1"/>
    </source>
</evidence>
<evidence type="ECO:0000256" key="2">
    <source>
        <dbReference type="ARBA" id="ARBA00013064"/>
    </source>
</evidence>
<feature type="region of interest" description="Disordered" evidence="5">
    <location>
        <begin position="134"/>
        <end position="172"/>
    </location>
</feature>
<dbReference type="GO" id="GO:0033550">
    <property type="term" value="F:MAP kinase tyrosine phosphatase activity"/>
    <property type="evidence" value="ECO:0007669"/>
    <property type="project" value="TreeGrafter"/>
</dbReference>
<keyword evidence="3" id="KW-0378">Hydrolase</keyword>
<keyword evidence="4" id="KW-0904">Protein phosphatase</keyword>
<feature type="compositionally biased region" description="Low complexity" evidence="5">
    <location>
        <begin position="343"/>
        <end position="357"/>
    </location>
</feature>
<feature type="region of interest" description="Disordered" evidence="5">
    <location>
        <begin position="672"/>
        <end position="698"/>
    </location>
</feature>
<feature type="region of interest" description="Disordered" evidence="5">
    <location>
        <begin position="737"/>
        <end position="777"/>
    </location>
</feature>
<dbReference type="InterPro" id="IPR020422">
    <property type="entry name" value="TYR_PHOSPHATASE_DUAL_dom"/>
</dbReference>
<feature type="compositionally biased region" description="Polar residues" evidence="5">
    <location>
        <begin position="103"/>
        <end position="114"/>
    </location>
</feature>
<reference evidence="8 9" key="1">
    <citation type="submission" date="2015-04" db="EMBL/GenBank/DDBJ databases">
        <authorList>
            <person name="Syromyatnikov M.Y."/>
            <person name="Popov V.N."/>
        </authorList>
    </citation>
    <scope>NUCLEOTIDE SEQUENCE [LARGE SCALE GENOMIC DNA]</scope>
    <source>
        <strain evidence="8">WF-38-12</strain>
    </source>
</reference>
<evidence type="ECO:0000259" key="6">
    <source>
        <dbReference type="PROSITE" id="PS50054"/>
    </source>
</evidence>
<dbReference type="GO" id="GO:0043409">
    <property type="term" value="P:negative regulation of MAPK cascade"/>
    <property type="evidence" value="ECO:0007669"/>
    <property type="project" value="TreeGrafter"/>
</dbReference>
<dbReference type="PROSITE" id="PS00383">
    <property type="entry name" value="TYR_PHOSPHATASE_1"/>
    <property type="match status" value="1"/>
</dbReference>
<feature type="compositionally biased region" description="Low complexity" evidence="5">
    <location>
        <begin position="136"/>
        <end position="168"/>
    </location>
</feature>
<dbReference type="SMART" id="SM00195">
    <property type="entry name" value="DSPc"/>
    <property type="match status" value="1"/>
</dbReference>
<comment type="similarity">
    <text evidence="1">Belongs to the protein-tyrosine phosphatase family. Non-receptor class dual specificity subfamily.</text>
</comment>
<evidence type="ECO:0000313" key="9">
    <source>
        <dbReference type="Proteomes" id="UP000054383"/>
    </source>
</evidence>
<dbReference type="AlphaFoldDB" id="A0A0U1LQS3"/>
<proteinExistence type="inferred from homology"/>
<feature type="region of interest" description="Disordered" evidence="5">
    <location>
        <begin position="91"/>
        <end position="116"/>
    </location>
</feature>
<evidence type="ECO:0000256" key="1">
    <source>
        <dbReference type="ARBA" id="ARBA00008601"/>
    </source>
</evidence>
<dbReference type="SUPFAM" id="SSF52799">
    <property type="entry name" value="(Phosphotyrosine protein) phosphatases II"/>
    <property type="match status" value="1"/>
</dbReference>
<dbReference type="Pfam" id="PF00782">
    <property type="entry name" value="DSPc"/>
    <property type="match status" value="1"/>
</dbReference>
<dbReference type="InterPro" id="IPR000387">
    <property type="entry name" value="Tyr_Pase_dom"/>
</dbReference>
<gene>
    <name evidence="8" type="ORF">PISL3812_02759</name>
</gene>
<sequence>MNADCVHLKRSFAQVATSTSYLLPDASECYSSTARLARSLEAASDRGRALSTKRRLAAFPNLKMPVQAGPSLVSPALSPFARDLGDAADCSVHSRREDHRQRYTQPLPQPQSGSFAHAVDHPISFEHRASISSALSESTGSSPTTTISTFDTPSVTDTSPSSSPESPSALPISYPKQMILPDISETVAMHPVVANTPSIPAKPMDAPPRAPSPGRRARNLKNLSLKMPCTSSRPAVSTASIVETTSQNFSAPPSPSHRPVKTGRRKPANLTIRTPASDQSFARSINEIIPPTPSLQRSLRHFESSPSLASIFSPTTAPPGGMQFPRPSTRDGLPPMPGSWQEVSPSVPSQSGPGLQQVMEEDDDLDTRESAKRSAQSYPDGPVKIYDSGVFLYLEPTRAEASKFDVVVNVAKEVVNPFTEEIERSNSVVSTLRKPLSLAKRFSVSEPMTAISEASFHSAFEVLPSDSDSPTTPKAENGPLPEYIHVPWDHNSEILDDLMPLCQLVDDRISKGKNVLIHCQLGASRSASLVIAYGLYKNRNLDFNDMYSIVKNRSCWVGPNMSLIYQLTDFRSRLQRGEASKPPNPEWFKTQPQDSPIFSLPSFEKVSFEKTMPDPMDTTEPRATEKLEPPLLKVSTSYEPLNRSPDRIVKNGPQLRKSKSAIRIRGISPRPLPLRERYQDGPKVHSSKQAEKRPLGHARYPSVQMDLVMKDVPSSPSILSPRAAPYMCSSLSRTLAGDLAGDAPSHLPGFEQQPPFDPRSPSQRGELLITRSIDEVL</sequence>
<dbReference type="GO" id="GO:0005634">
    <property type="term" value="C:nucleus"/>
    <property type="evidence" value="ECO:0007669"/>
    <property type="project" value="TreeGrafter"/>
</dbReference>
<organism evidence="8 9">
    <name type="scientific">Talaromyces islandicus</name>
    <name type="common">Penicillium islandicum</name>
    <dbReference type="NCBI Taxonomy" id="28573"/>
    <lineage>
        <taxon>Eukaryota</taxon>
        <taxon>Fungi</taxon>
        <taxon>Dikarya</taxon>
        <taxon>Ascomycota</taxon>
        <taxon>Pezizomycotina</taxon>
        <taxon>Eurotiomycetes</taxon>
        <taxon>Eurotiomycetidae</taxon>
        <taxon>Eurotiales</taxon>
        <taxon>Trichocomaceae</taxon>
        <taxon>Talaromyces</taxon>
        <taxon>Talaromyces sect. Islandici</taxon>
    </lineage>
</organism>
<protein>
    <recommendedName>
        <fullName evidence="2">protein-tyrosine-phosphatase</fullName>
        <ecNumber evidence="2">3.1.3.48</ecNumber>
    </recommendedName>
</protein>
<feature type="compositionally biased region" description="Basic and acidic residues" evidence="5">
    <location>
        <begin position="673"/>
        <end position="694"/>
    </location>
</feature>
<feature type="region of interest" description="Disordered" evidence="5">
    <location>
        <begin position="245"/>
        <end position="265"/>
    </location>
</feature>
<dbReference type="OMA" id="KDFNAMY"/>
<feature type="region of interest" description="Disordered" evidence="5">
    <location>
        <begin position="310"/>
        <end position="379"/>
    </location>
</feature>
<feature type="domain" description="Tyrosine specific protein phosphatases" evidence="7">
    <location>
        <begin position="496"/>
        <end position="553"/>
    </location>
</feature>
<evidence type="ECO:0000259" key="7">
    <source>
        <dbReference type="PROSITE" id="PS50056"/>
    </source>
</evidence>
<dbReference type="Gene3D" id="3.90.190.10">
    <property type="entry name" value="Protein tyrosine phosphatase superfamily"/>
    <property type="match status" value="1"/>
</dbReference>
<dbReference type="OrthoDB" id="426001at2759"/>
<dbReference type="InterPro" id="IPR000340">
    <property type="entry name" value="Dual-sp_phosphatase_cat-dom"/>
</dbReference>
<feature type="region of interest" description="Disordered" evidence="5">
    <location>
        <begin position="196"/>
        <end position="217"/>
    </location>
</feature>
<dbReference type="GO" id="GO:0017017">
    <property type="term" value="F:MAP kinase tyrosine/serine/threonine phosphatase activity"/>
    <property type="evidence" value="ECO:0007669"/>
    <property type="project" value="TreeGrafter"/>
</dbReference>
<dbReference type="EC" id="3.1.3.48" evidence="2"/>
<evidence type="ECO:0000256" key="3">
    <source>
        <dbReference type="ARBA" id="ARBA00022801"/>
    </source>
</evidence>
<dbReference type="GO" id="GO:0005829">
    <property type="term" value="C:cytosol"/>
    <property type="evidence" value="ECO:0007669"/>
    <property type="project" value="TreeGrafter"/>
</dbReference>
<keyword evidence="9" id="KW-1185">Reference proteome</keyword>
<dbReference type="PANTHER" id="PTHR10159:SF519">
    <property type="entry name" value="DUAL SPECIFICITY PROTEIN PHOSPHATASE MPK3"/>
    <property type="match status" value="1"/>
</dbReference>
<feature type="compositionally biased region" description="Basic and acidic residues" evidence="5">
    <location>
        <begin position="92"/>
        <end position="101"/>
    </location>
</feature>
<evidence type="ECO:0000256" key="5">
    <source>
        <dbReference type="SAM" id="MobiDB-lite"/>
    </source>
</evidence>
<dbReference type="PROSITE" id="PS50054">
    <property type="entry name" value="TYR_PHOSPHATASE_DUAL"/>
    <property type="match status" value="1"/>
</dbReference>
<dbReference type="STRING" id="28573.A0A0U1LQS3"/>
<dbReference type="GO" id="GO:0008330">
    <property type="term" value="F:protein tyrosine/threonine phosphatase activity"/>
    <property type="evidence" value="ECO:0007669"/>
    <property type="project" value="TreeGrafter"/>
</dbReference>
<evidence type="ECO:0000256" key="4">
    <source>
        <dbReference type="ARBA" id="ARBA00022912"/>
    </source>
</evidence>
<dbReference type="EMBL" id="CVMT01000002">
    <property type="protein sequence ID" value="CRG85737.1"/>
    <property type="molecule type" value="Genomic_DNA"/>
</dbReference>
<name>A0A0U1LQS3_TALIS</name>
<dbReference type="InterPro" id="IPR029021">
    <property type="entry name" value="Prot-tyrosine_phosphatase-like"/>
</dbReference>
<dbReference type="PANTHER" id="PTHR10159">
    <property type="entry name" value="DUAL SPECIFICITY PROTEIN PHOSPHATASE"/>
    <property type="match status" value="1"/>
</dbReference>
<dbReference type="PROSITE" id="PS50056">
    <property type="entry name" value="TYR_PHOSPHATASE_2"/>
    <property type="match status" value="1"/>
</dbReference>
<dbReference type="InterPro" id="IPR016130">
    <property type="entry name" value="Tyr_Pase_AS"/>
</dbReference>
<feature type="domain" description="Tyrosine-protein phosphatase" evidence="6">
    <location>
        <begin position="381"/>
        <end position="576"/>
    </location>
</feature>
<accession>A0A0U1LQS3</accession>